<dbReference type="AlphaFoldDB" id="A0A9Q1IXL0"/>
<protein>
    <submittedName>
        <fullName evidence="2">Uncharacterized protein</fullName>
    </submittedName>
</protein>
<keyword evidence="3" id="KW-1185">Reference proteome</keyword>
<feature type="coiled-coil region" evidence="1">
    <location>
        <begin position="127"/>
        <end position="208"/>
    </location>
</feature>
<comment type="caution">
    <text evidence="2">The sequence shown here is derived from an EMBL/GenBank/DDBJ whole genome shotgun (WGS) entry which is preliminary data.</text>
</comment>
<sequence length="211" mass="23866">MRCLDPRCMAESKEVCLAQMKRMLHHLVGANHVEESACDDILREFGEFCDFAALQASVERGFSINKELIVENQKEASLVAQRLIVGHIRSVGSVTNVQLTKELLISVSGARQRYHSYLDDQKRDNGKEKSVKKRKALGDELDELKKKRARVENDIGALEKSADEYADKAESTGKLTFITKSNSLRRTAKEKKASLQDLEKQIDEKLAEMKQ</sequence>
<evidence type="ECO:0000313" key="2">
    <source>
        <dbReference type="EMBL" id="KAJ8356663.1"/>
    </source>
</evidence>
<dbReference type="EMBL" id="JAINUF010000006">
    <property type="protein sequence ID" value="KAJ8356663.1"/>
    <property type="molecule type" value="Genomic_DNA"/>
</dbReference>
<organism evidence="2 3">
    <name type="scientific">Synaphobranchus kaupii</name>
    <name type="common">Kaup's arrowtooth eel</name>
    <dbReference type="NCBI Taxonomy" id="118154"/>
    <lineage>
        <taxon>Eukaryota</taxon>
        <taxon>Metazoa</taxon>
        <taxon>Chordata</taxon>
        <taxon>Craniata</taxon>
        <taxon>Vertebrata</taxon>
        <taxon>Euteleostomi</taxon>
        <taxon>Actinopterygii</taxon>
        <taxon>Neopterygii</taxon>
        <taxon>Teleostei</taxon>
        <taxon>Anguilliformes</taxon>
        <taxon>Synaphobranchidae</taxon>
        <taxon>Synaphobranchus</taxon>
    </lineage>
</organism>
<dbReference type="Proteomes" id="UP001152622">
    <property type="component" value="Chromosome 6"/>
</dbReference>
<evidence type="ECO:0000313" key="3">
    <source>
        <dbReference type="Proteomes" id="UP001152622"/>
    </source>
</evidence>
<proteinExistence type="predicted"/>
<accession>A0A9Q1IXL0</accession>
<name>A0A9Q1IXL0_SYNKA</name>
<keyword evidence="1" id="KW-0175">Coiled coil</keyword>
<evidence type="ECO:0000256" key="1">
    <source>
        <dbReference type="SAM" id="Coils"/>
    </source>
</evidence>
<dbReference type="OrthoDB" id="10056585at2759"/>
<reference evidence="2" key="1">
    <citation type="journal article" date="2023" name="Science">
        <title>Genome structures resolve the early diversification of teleost fishes.</title>
        <authorList>
            <person name="Parey E."/>
            <person name="Louis A."/>
            <person name="Montfort J."/>
            <person name="Bouchez O."/>
            <person name="Roques C."/>
            <person name="Iampietro C."/>
            <person name="Lluch J."/>
            <person name="Castinel A."/>
            <person name="Donnadieu C."/>
            <person name="Desvignes T."/>
            <person name="Floi Bucao C."/>
            <person name="Jouanno E."/>
            <person name="Wen M."/>
            <person name="Mejri S."/>
            <person name="Dirks R."/>
            <person name="Jansen H."/>
            <person name="Henkel C."/>
            <person name="Chen W.J."/>
            <person name="Zahm M."/>
            <person name="Cabau C."/>
            <person name="Klopp C."/>
            <person name="Thompson A.W."/>
            <person name="Robinson-Rechavi M."/>
            <person name="Braasch I."/>
            <person name="Lecointre G."/>
            <person name="Bobe J."/>
            <person name="Postlethwait J.H."/>
            <person name="Berthelot C."/>
            <person name="Roest Crollius H."/>
            <person name="Guiguen Y."/>
        </authorList>
    </citation>
    <scope>NUCLEOTIDE SEQUENCE</scope>
    <source>
        <strain evidence="2">WJC10195</strain>
    </source>
</reference>
<gene>
    <name evidence="2" type="ORF">SKAU_G00194570</name>
</gene>